<dbReference type="EMBL" id="KQ964440">
    <property type="protein sequence ID" value="KXN73159.1"/>
    <property type="molecule type" value="Genomic_DNA"/>
</dbReference>
<protein>
    <submittedName>
        <fullName evidence="1">Uncharacterized protein</fullName>
    </submittedName>
</protein>
<sequence>MNSDKEVMSNIDPQVISRKYPGIEDINRHSSKPNNSLIKQYQALFALNDVNYSLAKAMYVLAPIDLPPV</sequence>
<evidence type="ECO:0000313" key="2">
    <source>
        <dbReference type="Proteomes" id="UP000070444"/>
    </source>
</evidence>
<reference evidence="1 2" key="1">
    <citation type="journal article" date="2015" name="Genome Biol. Evol.">
        <title>Phylogenomic analyses indicate that early fungi evolved digesting cell walls of algal ancestors of land plants.</title>
        <authorList>
            <person name="Chang Y."/>
            <person name="Wang S."/>
            <person name="Sekimoto S."/>
            <person name="Aerts A.L."/>
            <person name="Choi C."/>
            <person name="Clum A."/>
            <person name="LaButti K.M."/>
            <person name="Lindquist E.A."/>
            <person name="Yee Ngan C."/>
            <person name="Ohm R.A."/>
            <person name="Salamov A.A."/>
            <person name="Grigoriev I.V."/>
            <person name="Spatafora J.W."/>
            <person name="Berbee M.L."/>
        </authorList>
    </citation>
    <scope>NUCLEOTIDE SEQUENCE [LARGE SCALE GENOMIC DNA]</scope>
    <source>
        <strain evidence="1 2">NRRL 28638</strain>
    </source>
</reference>
<dbReference type="AlphaFoldDB" id="A0A137PDT3"/>
<evidence type="ECO:0000313" key="1">
    <source>
        <dbReference type="EMBL" id="KXN73159.1"/>
    </source>
</evidence>
<accession>A0A137PDT3</accession>
<dbReference type="OrthoDB" id="1721884at2759"/>
<organism evidence="1 2">
    <name type="scientific">Conidiobolus coronatus (strain ATCC 28846 / CBS 209.66 / NRRL 28638)</name>
    <name type="common">Delacroixia coronata</name>
    <dbReference type="NCBI Taxonomy" id="796925"/>
    <lineage>
        <taxon>Eukaryota</taxon>
        <taxon>Fungi</taxon>
        <taxon>Fungi incertae sedis</taxon>
        <taxon>Zoopagomycota</taxon>
        <taxon>Entomophthoromycotina</taxon>
        <taxon>Entomophthoromycetes</taxon>
        <taxon>Entomophthorales</taxon>
        <taxon>Ancylistaceae</taxon>
        <taxon>Conidiobolus</taxon>
    </lineage>
</organism>
<proteinExistence type="predicted"/>
<gene>
    <name evidence="1" type="ORF">CONCODRAFT_3824</name>
</gene>
<dbReference type="Proteomes" id="UP000070444">
    <property type="component" value="Unassembled WGS sequence"/>
</dbReference>
<name>A0A137PDT3_CONC2</name>
<keyword evidence="2" id="KW-1185">Reference proteome</keyword>